<evidence type="ECO:0000256" key="5">
    <source>
        <dbReference type="PROSITE-ProRule" id="PRU00221"/>
    </source>
</evidence>
<feature type="compositionally biased region" description="Basic and acidic residues" evidence="6">
    <location>
        <begin position="498"/>
        <end position="514"/>
    </location>
</feature>
<comment type="similarity">
    <text evidence="3">Belongs to the WD repeat GAD-1 family.</text>
</comment>
<dbReference type="EMBL" id="LR791862">
    <property type="protein sequence ID" value="CAB3267724.1"/>
    <property type="molecule type" value="mRNA"/>
</dbReference>
<dbReference type="PRINTS" id="PR00320">
    <property type="entry name" value="GPROTEINBRPT"/>
</dbReference>
<proteinExistence type="evidence at transcript level"/>
<feature type="compositionally biased region" description="Acidic residues" evidence="6">
    <location>
        <begin position="107"/>
        <end position="121"/>
    </location>
</feature>
<dbReference type="GO" id="GO:0035861">
    <property type="term" value="C:site of double-strand break"/>
    <property type="evidence" value="ECO:0007669"/>
    <property type="project" value="TreeGrafter"/>
</dbReference>
<dbReference type="CDD" id="cd00200">
    <property type="entry name" value="WD40"/>
    <property type="match status" value="1"/>
</dbReference>
<dbReference type="InterPro" id="IPR001680">
    <property type="entry name" value="WD40_rpt"/>
</dbReference>
<dbReference type="SMART" id="SM00320">
    <property type="entry name" value="WD40"/>
    <property type="match status" value="6"/>
</dbReference>
<protein>
    <recommendedName>
        <fullName evidence="4">WD repeat-containing protein 70</fullName>
    </recommendedName>
</protein>
<feature type="repeat" description="WD" evidence="5">
    <location>
        <begin position="330"/>
        <end position="364"/>
    </location>
</feature>
<evidence type="ECO:0000256" key="1">
    <source>
        <dbReference type="ARBA" id="ARBA00022574"/>
    </source>
</evidence>
<dbReference type="AlphaFoldDB" id="A0A6F9DW97"/>
<dbReference type="PROSITE" id="PS50294">
    <property type="entry name" value="WD_REPEATS_REGION"/>
    <property type="match status" value="2"/>
</dbReference>
<evidence type="ECO:0000256" key="3">
    <source>
        <dbReference type="ARBA" id="ARBA00038343"/>
    </source>
</evidence>
<dbReference type="PROSITE" id="PS50082">
    <property type="entry name" value="WD_REPEATS_2"/>
    <property type="match status" value="3"/>
</dbReference>
<dbReference type="Gene3D" id="2.130.10.10">
    <property type="entry name" value="YVTN repeat-like/Quinoprotein amine dehydrogenase"/>
    <property type="match status" value="2"/>
</dbReference>
<dbReference type="FunFam" id="2.130.10.10:FF:000294">
    <property type="entry name" value="WD repeat-containing protein 70"/>
    <property type="match status" value="1"/>
</dbReference>
<evidence type="ECO:0000256" key="6">
    <source>
        <dbReference type="SAM" id="MobiDB-lite"/>
    </source>
</evidence>
<feature type="region of interest" description="Disordered" evidence="6">
    <location>
        <begin position="498"/>
        <end position="536"/>
    </location>
</feature>
<dbReference type="FunFam" id="2.130.10.10:FF:001038">
    <property type="entry name" value="WD repeat domain 70"/>
    <property type="match status" value="1"/>
</dbReference>
<dbReference type="Pfam" id="PF00400">
    <property type="entry name" value="WD40"/>
    <property type="match status" value="4"/>
</dbReference>
<feature type="region of interest" description="Disordered" evidence="6">
    <location>
        <begin position="585"/>
        <end position="627"/>
    </location>
</feature>
<dbReference type="InterPro" id="IPR020472">
    <property type="entry name" value="WD40_PAC1"/>
</dbReference>
<keyword evidence="2" id="KW-0677">Repeat</keyword>
<dbReference type="InterPro" id="IPR051858">
    <property type="entry name" value="WD_repeat_GAD-1"/>
</dbReference>
<dbReference type="InterPro" id="IPR015943">
    <property type="entry name" value="WD40/YVTN_repeat-like_dom_sf"/>
</dbReference>
<dbReference type="GO" id="GO:0005634">
    <property type="term" value="C:nucleus"/>
    <property type="evidence" value="ECO:0007669"/>
    <property type="project" value="TreeGrafter"/>
</dbReference>
<evidence type="ECO:0000256" key="4">
    <source>
        <dbReference type="ARBA" id="ARBA00040943"/>
    </source>
</evidence>
<dbReference type="PANTHER" id="PTHR16017:SF0">
    <property type="entry name" value="WD REPEAT-CONTAINING PROTEIN 70"/>
    <property type="match status" value="1"/>
</dbReference>
<organism evidence="7">
    <name type="scientific">Phallusia mammillata</name>
    <dbReference type="NCBI Taxonomy" id="59560"/>
    <lineage>
        <taxon>Eukaryota</taxon>
        <taxon>Metazoa</taxon>
        <taxon>Chordata</taxon>
        <taxon>Tunicata</taxon>
        <taxon>Ascidiacea</taxon>
        <taxon>Phlebobranchia</taxon>
        <taxon>Ascidiidae</taxon>
        <taxon>Phallusia</taxon>
    </lineage>
</organism>
<feature type="compositionally biased region" description="Basic and acidic residues" evidence="6">
    <location>
        <begin position="612"/>
        <end position="621"/>
    </location>
</feature>
<dbReference type="SUPFAM" id="SSF50978">
    <property type="entry name" value="WD40 repeat-like"/>
    <property type="match status" value="1"/>
</dbReference>
<gene>
    <name evidence="7" type="primary">Wdr70</name>
</gene>
<feature type="compositionally biased region" description="Polar residues" evidence="6">
    <location>
        <begin position="585"/>
        <end position="594"/>
    </location>
</feature>
<feature type="repeat" description="WD" evidence="5">
    <location>
        <begin position="133"/>
        <end position="165"/>
    </location>
</feature>
<reference evidence="7" key="1">
    <citation type="submission" date="2020-04" db="EMBL/GenBank/DDBJ databases">
        <authorList>
            <person name="Neveu A P."/>
        </authorList>
    </citation>
    <scope>NUCLEOTIDE SEQUENCE</scope>
    <source>
        <tissue evidence="7">Whole embryo</tissue>
    </source>
</reference>
<feature type="region of interest" description="Disordered" evidence="6">
    <location>
        <begin position="34"/>
        <end position="131"/>
    </location>
</feature>
<name>A0A6F9DW97_9ASCI</name>
<dbReference type="PANTHER" id="PTHR16017">
    <property type="entry name" value="GASTRULATION DEFECTIVE PROTEIN 1-RELATED"/>
    <property type="match status" value="1"/>
</dbReference>
<feature type="repeat" description="WD" evidence="5">
    <location>
        <begin position="234"/>
        <end position="269"/>
    </location>
</feature>
<dbReference type="InterPro" id="IPR036322">
    <property type="entry name" value="WD40_repeat_dom_sf"/>
</dbReference>
<keyword evidence="1 5" id="KW-0853">WD repeat</keyword>
<evidence type="ECO:0000313" key="7">
    <source>
        <dbReference type="EMBL" id="CAB3267724.1"/>
    </source>
</evidence>
<evidence type="ECO:0000256" key="2">
    <source>
        <dbReference type="ARBA" id="ARBA00022737"/>
    </source>
</evidence>
<accession>A0A6F9DW97</accession>
<sequence>MADSDGDEMQKLMGFGGFGKQARKFDLQAIFEETRRNAQKRSRKNLQTEPEKDVNITNEVIPPVAESTPTLSASEAEKSAGEDNDDDDVIGPPLPPSMLPGYTGESKDDEDDSESEEEEDDRTFIPATHEITLNHGAKPVSALALDPSGARLITGSYDFEMRLWDFAGMDNALQSFRHLTPCECHHMMNVQYSSTGENVLVVSANSQAKVFDRDGHEILECIKGDQYLRDMYNTTGHTAMLTGGCWHPKVKGEFMTCSQDGTVRTWEVRGEGKKCKTVRKCKDKSGRRAQPTSCCYSRDGKLLATACNDGSIMLWAEKMKVHTTHLVRGAHTHGSDTSSITFSHDNLNICTRGGDDTVKLWDLRKFKHPIATASDLDNIFPMTDCVFSPDDKLLVTGISVRKDEGQQGKLVFLDRTDLEVVNELPVCQSSVIRCIWHPKLNQIIVGSADGNVKVLYDPDRSARGAKLCVVKKRRKQNHAEVFIRHKIITPYSLPMYREDRERSTKKQMEKDRKDHVKSRRPQPPLATRGGAGGRLQAHGSTLASFIMKNIAKDTADDANAREAILRHADDAVAKPKWISHAYAKTQPNTIFNTGESDESEDENSHVIGGGNKKPEEEEPAWKKAKFT</sequence>